<dbReference type="RefSeq" id="WP_259625215.1">
    <property type="nucleotide sequence ID" value="NZ_JANYMP010000011.1"/>
</dbReference>
<organism evidence="2 3">
    <name type="scientific">Umezawaea endophytica</name>
    <dbReference type="NCBI Taxonomy" id="1654476"/>
    <lineage>
        <taxon>Bacteria</taxon>
        <taxon>Bacillati</taxon>
        <taxon>Actinomycetota</taxon>
        <taxon>Actinomycetes</taxon>
        <taxon>Pseudonocardiales</taxon>
        <taxon>Pseudonocardiaceae</taxon>
        <taxon>Umezawaea</taxon>
    </lineage>
</organism>
<comment type="caution">
    <text evidence="2">The sequence shown here is derived from an EMBL/GenBank/DDBJ whole genome shotgun (WGS) entry which is preliminary data.</text>
</comment>
<reference evidence="2" key="1">
    <citation type="submission" date="2022-08" db="EMBL/GenBank/DDBJ databases">
        <authorList>
            <person name="Tistechok S."/>
            <person name="Samborskyy M."/>
            <person name="Roman I."/>
        </authorList>
    </citation>
    <scope>NUCLEOTIDE SEQUENCE</scope>
    <source>
        <strain evidence="2">DSM 103496</strain>
    </source>
</reference>
<feature type="domain" description="Serine aminopeptidase S33" evidence="1">
    <location>
        <begin position="27"/>
        <end position="257"/>
    </location>
</feature>
<dbReference type="PANTHER" id="PTHR43194">
    <property type="entry name" value="HYDROLASE ALPHA/BETA FOLD FAMILY"/>
    <property type="match status" value="1"/>
</dbReference>
<accession>A0A9X2VN83</accession>
<dbReference type="EMBL" id="JANYMP010000011">
    <property type="protein sequence ID" value="MCS7479710.1"/>
    <property type="molecule type" value="Genomic_DNA"/>
</dbReference>
<dbReference type="InterPro" id="IPR022742">
    <property type="entry name" value="Hydrolase_4"/>
</dbReference>
<name>A0A9X2VN83_9PSEU</name>
<evidence type="ECO:0000259" key="1">
    <source>
        <dbReference type="Pfam" id="PF12146"/>
    </source>
</evidence>
<keyword evidence="3" id="KW-1185">Reference proteome</keyword>
<dbReference type="PANTHER" id="PTHR43194:SF2">
    <property type="entry name" value="PEROXISOMAL MEMBRANE PROTEIN LPX1"/>
    <property type="match status" value="1"/>
</dbReference>
<gene>
    <name evidence="2" type="ORF">NZH93_22850</name>
</gene>
<dbReference type="AlphaFoldDB" id="A0A9X2VN83"/>
<dbReference type="SUPFAM" id="SSF53474">
    <property type="entry name" value="alpha/beta-Hydrolases"/>
    <property type="match status" value="1"/>
</dbReference>
<dbReference type="Proteomes" id="UP001141259">
    <property type="component" value="Unassembled WGS sequence"/>
</dbReference>
<sequence>MATLVPAAVKVKDGTELNVVISGPPSDVTVVLLHGWTLDLTSWNKVAESLPGRVLRYDHRGHGHSGGGTVRTLDQLADDLAEVLETHAPNENLVLAGHSMGGMTMMALAERHPQVYERVQGAVFVATSPGSLPPVRAMEQLLGRWLARRTALGFARTMPLGLRAMLFGKRANWKDVAATSKMISRCTGNAFTDFRYELATHDRAKALAELTSIPAAILAGSSDLLTPPRHARAIATELPQAELVIYPGAGHMLPMERATEVAARIKRYL</sequence>
<dbReference type="Pfam" id="PF12146">
    <property type="entry name" value="Hydrolase_4"/>
    <property type="match status" value="1"/>
</dbReference>
<keyword evidence="2" id="KW-0378">Hydrolase</keyword>
<dbReference type="Gene3D" id="3.40.50.1820">
    <property type="entry name" value="alpha/beta hydrolase"/>
    <property type="match status" value="1"/>
</dbReference>
<evidence type="ECO:0000313" key="3">
    <source>
        <dbReference type="Proteomes" id="UP001141259"/>
    </source>
</evidence>
<protein>
    <submittedName>
        <fullName evidence="2">Alpha/beta hydrolase</fullName>
    </submittedName>
</protein>
<dbReference type="GO" id="GO:0016787">
    <property type="term" value="F:hydrolase activity"/>
    <property type="evidence" value="ECO:0007669"/>
    <property type="project" value="UniProtKB-KW"/>
</dbReference>
<dbReference type="InterPro" id="IPR050228">
    <property type="entry name" value="Carboxylesterase_BioH"/>
</dbReference>
<proteinExistence type="predicted"/>
<evidence type="ECO:0000313" key="2">
    <source>
        <dbReference type="EMBL" id="MCS7479710.1"/>
    </source>
</evidence>
<dbReference type="InterPro" id="IPR029058">
    <property type="entry name" value="AB_hydrolase_fold"/>
</dbReference>